<gene>
    <name evidence="1" type="ORF">ACFO0R_21675</name>
</gene>
<sequence length="74" mass="9054">MSHPDTRALRRHLNFFKQAGKRAPSDWPLEKNWKHLYTRQVKLNRARQLRIDYPTRSMRQRINEDYGDELAVYL</sequence>
<evidence type="ECO:0008006" key="3">
    <source>
        <dbReference type="Google" id="ProtNLM"/>
    </source>
</evidence>
<keyword evidence="2" id="KW-1185">Reference proteome</keyword>
<organism evidence="1 2">
    <name type="scientific">Chromobacterium aquaticum</name>
    <dbReference type="NCBI Taxonomy" id="467180"/>
    <lineage>
        <taxon>Bacteria</taxon>
        <taxon>Pseudomonadati</taxon>
        <taxon>Pseudomonadota</taxon>
        <taxon>Betaproteobacteria</taxon>
        <taxon>Neisseriales</taxon>
        <taxon>Chromobacteriaceae</taxon>
        <taxon>Chromobacterium</taxon>
    </lineage>
</organism>
<dbReference type="EMBL" id="JBHSEK010000023">
    <property type="protein sequence ID" value="MFC4492229.1"/>
    <property type="molecule type" value="Genomic_DNA"/>
</dbReference>
<reference evidence="2" key="1">
    <citation type="journal article" date="2019" name="Int. J. Syst. Evol. Microbiol.">
        <title>The Global Catalogue of Microorganisms (GCM) 10K type strain sequencing project: providing services to taxonomists for standard genome sequencing and annotation.</title>
        <authorList>
            <consortium name="The Broad Institute Genomics Platform"/>
            <consortium name="The Broad Institute Genome Sequencing Center for Infectious Disease"/>
            <person name="Wu L."/>
            <person name="Ma J."/>
        </authorList>
    </citation>
    <scope>NUCLEOTIDE SEQUENCE [LARGE SCALE GENOMIC DNA]</scope>
    <source>
        <strain evidence="2">CGMCC 4.7608</strain>
    </source>
</reference>
<dbReference type="RefSeq" id="WP_048410301.1">
    <property type="nucleotide sequence ID" value="NZ_JAJOHW010000031.1"/>
</dbReference>
<evidence type="ECO:0000313" key="1">
    <source>
        <dbReference type="EMBL" id="MFC4492229.1"/>
    </source>
</evidence>
<evidence type="ECO:0000313" key="2">
    <source>
        <dbReference type="Proteomes" id="UP001595999"/>
    </source>
</evidence>
<proteinExistence type="predicted"/>
<comment type="caution">
    <text evidence="1">The sequence shown here is derived from an EMBL/GenBank/DDBJ whole genome shotgun (WGS) entry which is preliminary data.</text>
</comment>
<dbReference type="Proteomes" id="UP001595999">
    <property type="component" value="Unassembled WGS sequence"/>
</dbReference>
<protein>
    <recommendedName>
        <fullName evidence="3">Transposase</fullName>
    </recommendedName>
</protein>
<accession>A0ABV8ZY66</accession>
<name>A0ABV8ZY66_9NEIS</name>